<dbReference type="EMBL" id="JBHMCG010000201">
    <property type="protein sequence ID" value="MFB9578878.1"/>
    <property type="molecule type" value="Genomic_DNA"/>
</dbReference>
<keyword evidence="5" id="KW-1185">Reference proteome</keyword>
<evidence type="ECO:0000313" key="4">
    <source>
        <dbReference type="EMBL" id="MFB9578878.1"/>
    </source>
</evidence>
<comment type="caution">
    <text evidence="4">The sequence shown here is derived from an EMBL/GenBank/DDBJ whole genome shotgun (WGS) entry which is preliminary data.</text>
</comment>
<dbReference type="RefSeq" id="WP_345516640.1">
    <property type="nucleotide sequence ID" value="NZ_BAAAXD010000038.1"/>
</dbReference>
<organism evidence="4 5">
    <name type="scientific">Streptomyces yanii</name>
    <dbReference type="NCBI Taxonomy" id="78510"/>
    <lineage>
        <taxon>Bacteria</taxon>
        <taxon>Bacillati</taxon>
        <taxon>Actinomycetota</taxon>
        <taxon>Actinomycetes</taxon>
        <taxon>Kitasatosporales</taxon>
        <taxon>Streptomycetaceae</taxon>
        <taxon>Streptomyces</taxon>
    </lineage>
</organism>
<evidence type="ECO:0000259" key="2">
    <source>
        <dbReference type="Pfam" id="PF01408"/>
    </source>
</evidence>
<dbReference type="Proteomes" id="UP001589710">
    <property type="component" value="Unassembled WGS sequence"/>
</dbReference>
<accession>A0ABV5RLZ9</accession>
<dbReference type="Gene3D" id="3.30.360.10">
    <property type="entry name" value="Dihydrodipicolinate Reductase, domain 2"/>
    <property type="match status" value="1"/>
</dbReference>
<dbReference type="InterPro" id="IPR051450">
    <property type="entry name" value="Gfo/Idh/MocA_Oxidoreductases"/>
</dbReference>
<dbReference type="InterPro" id="IPR004104">
    <property type="entry name" value="Gfo/Idh/MocA-like_OxRdtase_C"/>
</dbReference>
<evidence type="ECO:0000313" key="5">
    <source>
        <dbReference type="Proteomes" id="UP001589710"/>
    </source>
</evidence>
<dbReference type="SUPFAM" id="SSF55347">
    <property type="entry name" value="Glyceraldehyde-3-phosphate dehydrogenase-like, C-terminal domain"/>
    <property type="match status" value="1"/>
</dbReference>
<dbReference type="InterPro" id="IPR000683">
    <property type="entry name" value="Gfo/Idh/MocA-like_OxRdtase_N"/>
</dbReference>
<dbReference type="InterPro" id="IPR036291">
    <property type="entry name" value="NAD(P)-bd_dom_sf"/>
</dbReference>
<feature type="domain" description="Gfo/Idh/MocA-like oxidoreductase N-terminal" evidence="2">
    <location>
        <begin position="27"/>
        <end position="146"/>
    </location>
</feature>
<name>A0ABV5RLZ9_9ACTN</name>
<dbReference type="SUPFAM" id="SSF51735">
    <property type="entry name" value="NAD(P)-binding Rossmann-fold domains"/>
    <property type="match status" value="1"/>
</dbReference>
<proteinExistence type="inferred from homology"/>
<comment type="similarity">
    <text evidence="1">Belongs to the Gfo/Idh/MocA family.</text>
</comment>
<dbReference type="PANTHER" id="PTHR43377">
    <property type="entry name" value="BILIVERDIN REDUCTASE A"/>
    <property type="match status" value="1"/>
</dbReference>
<dbReference type="Gene3D" id="3.40.50.720">
    <property type="entry name" value="NAD(P)-binding Rossmann-like Domain"/>
    <property type="match status" value="1"/>
</dbReference>
<feature type="domain" description="Gfo/Idh/MocA-like oxidoreductase C-terminal" evidence="3">
    <location>
        <begin position="160"/>
        <end position="414"/>
    </location>
</feature>
<dbReference type="Pfam" id="PF01408">
    <property type="entry name" value="GFO_IDH_MocA"/>
    <property type="match status" value="1"/>
</dbReference>
<evidence type="ECO:0000256" key="1">
    <source>
        <dbReference type="ARBA" id="ARBA00010928"/>
    </source>
</evidence>
<reference evidence="4 5" key="1">
    <citation type="submission" date="2024-09" db="EMBL/GenBank/DDBJ databases">
        <authorList>
            <person name="Sun Q."/>
            <person name="Mori K."/>
        </authorList>
    </citation>
    <scope>NUCLEOTIDE SEQUENCE [LARGE SCALE GENOMIC DNA]</scope>
    <source>
        <strain evidence="4 5">JCM 3331</strain>
    </source>
</reference>
<dbReference type="Pfam" id="PF02894">
    <property type="entry name" value="GFO_IDH_MocA_C"/>
    <property type="match status" value="1"/>
</dbReference>
<gene>
    <name evidence="4" type="ORF">ACFFTL_43190</name>
</gene>
<sequence>MNPTVTAGPDTFITGTTHSPMDRPLTLVILGAGARGAAYADLAARRPDAARVVAVAEPREQVRDTFAAEHHIAPEYRFEHWRDLLARPRLADVAVIALPDADHVAAAVALADLGYQLLLEKPMATNEADCEAIAAATRRNGTALALTHVMRYTPYTAKLKQLLAEGTIGDIVSLQHLEPIGYYHYAHSFVRGNWRREDESSALLLAKSCHDIDWITDVVGGRVARVSSFGSLTHFRPETAPDGATDRCVTCPLQDTCAYSATTLYREGLRNGGTKQYFTRIMSEGELTEQAVTAALTDGSYGRCVYHCDNDVVDHQVVNLEFHGGVTASFTLTAFTPLENRHTKIFGTQGQLTGDGRHIEVYDFRTETRTIHDTSLDGSSAAEGHAGGDDAMFNAYLDALHSGRPELIVSGIDASLVGHRVVFAAERARLAGAVVEL</sequence>
<protein>
    <submittedName>
        <fullName evidence="4">Gfo/Idh/MocA family protein</fullName>
    </submittedName>
</protein>
<evidence type="ECO:0000259" key="3">
    <source>
        <dbReference type="Pfam" id="PF02894"/>
    </source>
</evidence>
<dbReference type="PANTHER" id="PTHR43377:SF2">
    <property type="entry name" value="BINDING ROSSMANN FOLD OXIDOREDUCTASE, PUTATIVE (AFU_ORTHOLOGUE AFUA_4G00560)-RELATED"/>
    <property type="match status" value="1"/>
</dbReference>